<evidence type="ECO:0000256" key="1">
    <source>
        <dbReference type="ARBA" id="ARBA00009108"/>
    </source>
</evidence>
<evidence type="ECO:0000256" key="2">
    <source>
        <dbReference type="SAM" id="Coils"/>
    </source>
</evidence>
<dbReference type="InterPro" id="IPR010273">
    <property type="entry name" value="DUF881"/>
</dbReference>
<organism evidence="5 6">
    <name type="scientific">Micromonospora halophytica</name>
    <dbReference type="NCBI Taxonomy" id="47864"/>
    <lineage>
        <taxon>Bacteria</taxon>
        <taxon>Bacillati</taxon>
        <taxon>Actinomycetota</taxon>
        <taxon>Actinomycetes</taxon>
        <taxon>Micromonosporales</taxon>
        <taxon>Micromonosporaceae</taxon>
        <taxon>Micromonospora</taxon>
    </lineage>
</organism>
<dbReference type="AlphaFoldDB" id="A0A1C5JBE4"/>
<feature type="region of interest" description="Disordered" evidence="3">
    <location>
        <begin position="1"/>
        <end position="41"/>
    </location>
</feature>
<dbReference type="GO" id="GO:0005886">
    <property type="term" value="C:plasma membrane"/>
    <property type="evidence" value="ECO:0007669"/>
    <property type="project" value="TreeGrafter"/>
</dbReference>
<dbReference type="RefSeq" id="WP_091302013.1">
    <property type="nucleotide sequence ID" value="NZ_FMDN01000026.1"/>
</dbReference>
<keyword evidence="6" id="KW-1185">Reference proteome</keyword>
<dbReference type="PANTHER" id="PTHR37313:SF2">
    <property type="entry name" value="UPF0749 PROTEIN YLXX"/>
    <property type="match status" value="1"/>
</dbReference>
<gene>
    <name evidence="5" type="ORF">GA0070560_12657</name>
</gene>
<sequence length="296" mass="30486">MSDEQRETGTGRPEPTDPDGMSPLVVPEEPARVADADGDGGATVNLAEAAAAPPEPVKGGPGALGGRLSSAGVMIAVLLALLGFTLVVQLKTTSTDPTLAATRQEDLVRIFSDLDSREKRLQQDIEALEESQRQLRSGEQGRQAALEEARRRADQLGILAGTLPARGPGLSVRFVPGGKPIAAERILDAVQELRGAGAEAMQISGVGGSPVRIVASTYFLGGQNGSLVVDGRSLSGPFTITVIGDPTTMSTALKIPGGVAATVAGDGGNVIVEEREVAEVSALHGPMKLEYARPVS</sequence>
<proteinExistence type="inferred from homology"/>
<dbReference type="Proteomes" id="UP000199408">
    <property type="component" value="Unassembled WGS sequence"/>
</dbReference>
<dbReference type="STRING" id="47864.GA0070560_12657"/>
<comment type="similarity">
    <text evidence="1">Belongs to the UPF0749 family.</text>
</comment>
<protein>
    <submittedName>
        <fullName evidence="5">Uncharacterized conserved protein YlxW, UPF0749 family</fullName>
    </submittedName>
</protein>
<accession>A0A1C5JBE4</accession>
<evidence type="ECO:0000313" key="6">
    <source>
        <dbReference type="Proteomes" id="UP000199408"/>
    </source>
</evidence>
<dbReference type="OrthoDB" id="3211287at2"/>
<dbReference type="Pfam" id="PF05949">
    <property type="entry name" value="DUF881"/>
    <property type="match status" value="1"/>
</dbReference>
<evidence type="ECO:0000256" key="3">
    <source>
        <dbReference type="SAM" id="MobiDB-lite"/>
    </source>
</evidence>
<keyword evidence="4" id="KW-1133">Transmembrane helix</keyword>
<keyword evidence="4" id="KW-0812">Transmembrane</keyword>
<dbReference type="PANTHER" id="PTHR37313">
    <property type="entry name" value="UPF0749 PROTEIN RV1825"/>
    <property type="match status" value="1"/>
</dbReference>
<keyword evidence="2" id="KW-0175">Coiled coil</keyword>
<feature type="coiled-coil region" evidence="2">
    <location>
        <begin position="111"/>
        <end position="148"/>
    </location>
</feature>
<name>A0A1C5JBE4_9ACTN</name>
<reference evidence="6" key="1">
    <citation type="submission" date="2016-06" db="EMBL/GenBank/DDBJ databases">
        <authorList>
            <person name="Varghese N."/>
        </authorList>
    </citation>
    <scope>NUCLEOTIDE SEQUENCE [LARGE SCALE GENOMIC DNA]</scope>
    <source>
        <strain evidence="6">DSM 43171</strain>
    </source>
</reference>
<evidence type="ECO:0000256" key="4">
    <source>
        <dbReference type="SAM" id="Phobius"/>
    </source>
</evidence>
<dbReference type="EMBL" id="FMDN01000026">
    <property type="protein sequence ID" value="SCG67843.1"/>
    <property type="molecule type" value="Genomic_DNA"/>
</dbReference>
<dbReference type="Gene3D" id="3.30.70.1880">
    <property type="entry name" value="Protein of unknown function DUF881"/>
    <property type="match status" value="1"/>
</dbReference>
<evidence type="ECO:0000313" key="5">
    <source>
        <dbReference type="EMBL" id="SCG67843.1"/>
    </source>
</evidence>
<feature type="transmembrane region" description="Helical" evidence="4">
    <location>
        <begin position="68"/>
        <end position="88"/>
    </location>
</feature>
<keyword evidence="4" id="KW-0472">Membrane</keyword>